<keyword evidence="1" id="KW-1133">Transmembrane helix</keyword>
<dbReference type="EMBL" id="CP014223">
    <property type="protein sequence ID" value="AMJ40593.1"/>
    <property type="molecule type" value="Genomic_DNA"/>
</dbReference>
<sequence length="84" mass="9844">MYASIICFFITALFECFIKLEYKRSDMHKGILHTVKYDFYISIRFICKEQPNILKVLLLATLVNFFVIGTVMVGLPYIVRTILD</sequence>
<evidence type="ECO:0000313" key="3">
    <source>
        <dbReference type="Proteomes" id="UP000068026"/>
    </source>
</evidence>
<keyword evidence="1" id="KW-0812">Transmembrane</keyword>
<keyword evidence="1" id="KW-0472">Membrane</keyword>
<protein>
    <submittedName>
        <fullName evidence="2">Uncharacterized protein</fullName>
    </submittedName>
</protein>
<reference evidence="3" key="2">
    <citation type="submission" date="2016-01" db="EMBL/GenBank/DDBJ databases">
        <authorList>
            <person name="Poehlein A."/>
            <person name="Schlien K."/>
            <person name="Gottschalk G."/>
            <person name="Buckel W."/>
            <person name="Daniel R."/>
        </authorList>
    </citation>
    <scope>NUCLEOTIDE SEQUENCE [LARGE SCALE GENOMIC DNA]</scope>
    <source>
        <strain evidence="3">X2</strain>
    </source>
</reference>
<gene>
    <name evidence="2" type="ORF">CPRO_09980</name>
</gene>
<feature type="transmembrane region" description="Helical" evidence="1">
    <location>
        <begin position="56"/>
        <end position="79"/>
    </location>
</feature>
<dbReference type="Proteomes" id="UP000068026">
    <property type="component" value="Chromosome"/>
</dbReference>
<reference evidence="2 3" key="1">
    <citation type="journal article" date="2016" name="Genome Announc.">
        <title>Complete Genome Sequence of the Amino Acid-Fermenting Clostridium propionicum X2 (DSM 1682).</title>
        <authorList>
            <person name="Poehlein A."/>
            <person name="Schlien K."/>
            <person name="Chowdhury N.P."/>
            <person name="Gottschalk G."/>
            <person name="Buckel W."/>
            <person name="Daniel R."/>
        </authorList>
    </citation>
    <scope>NUCLEOTIDE SEQUENCE [LARGE SCALE GENOMIC DNA]</scope>
    <source>
        <strain evidence="2 3">X2</strain>
    </source>
</reference>
<evidence type="ECO:0000313" key="2">
    <source>
        <dbReference type="EMBL" id="AMJ40593.1"/>
    </source>
</evidence>
<accession>A0ABM5YA09</accession>
<evidence type="ECO:0000256" key="1">
    <source>
        <dbReference type="SAM" id="Phobius"/>
    </source>
</evidence>
<organism evidence="2 3">
    <name type="scientific">Anaerotignum propionicum DSM 1682</name>
    <dbReference type="NCBI Taxonomy" id="991789"/>
    <lineage>
        <taxon>Bacteria</taxon>
        <taxon>Bacillati</taxon>
        <taxon>Bacillota</taxon>
        <taxon>Clostridia</taxon>
        <taxon>Lachnospirales</taxon>
        <taxon>Anaerotignaceae</taxon>
        <taxon>Anaerotignum</taxon>
    </lineage>
</organism>
<keyword evidence="3" id="KW-1185">Reference proteome</keyword>
<proteinExistence type="predicted"/>
<name>A0ABM5YA09_ANAPI</name>